<gene>
    <name evidence="3" type="ORF">CKU37_11210</name>
</gene>
<evidence type="ECO:0000313" key="3">
    <source>
        <dbReference type="EMBL" id="PZD55317.1"/>
    </source>
</evidence>
<proteinExistence type="predicted"/>
<dbReference type="Proteomes" id="UP000248776">
    <property type="component" value="Unassembled WGS sequence"/>
</dbReference>
<sequence>MAGKNKKTESDYIKELEALEQQKREATEQLKAYLKSQTDKLGQVYFELKKLENPDISIDDLVVETQNKVKEVKKEIKRRKEEEKARKDTEKTNKETYNNSQN</sequence>
<name>A0AA45CQT8_STRSL</name>
<feature type="region of interest" description="Disordered" evidence="2">
    <location>
        <begin position="76"/>
        <end position="102"/>
    </location>
</feature>
<evidence type="ECO:0000313" key="4">
    <source>
        <dbReference type="Proteomes" id="UP000248776"/>
    </source>
</evidence>
<accession>A0AA45CQT8</accession>
<dbReference type="AlphaFoldDB" id="A0AA45CQT8"/>
<organism evidence="3 4">
    <name type="scientific">Streptococcus salivarius</name>
    <dbReference type="NCBI Taxonomy" id="1304"/>
    <lineage>
        <taxon>Bacteria</taxon>
        <taxon>Bacillati</taxon>
        <taxon>Bacillota</taxon>
        <taxon>Bacilli</taxon>
        <taxon>Lactobacillales</taxon>
        <taxon>Streptococcaceae</taxon>
        <taxon>Streptococcus</taxon>
    </lineage>
</organism>
<evidence type="ECO:0000256" key="2">
    <source>
        <dbReference type="SAM" id="MobiDB-lite"/>
    </source>
</evidence>
<comment type="caution">
    <text evidence="3">The sequence shown here is derived from an EMBL/GenBank/DDBJ whole genome shotgun (WGS) entry which is preliminary data.</text>
</comment>
<dbReference type="RefSeq" id="WP_110981538.1">
    <property type="nucleotide sequence ID" value="NZ_NSIW01000023.1"/>
</dbReference>
<evidence type="ECO:0000256" key="1">
    <source>
        <dbReference type="SAM" id="Coils"/>
    </source>
</evidence>
<feature type="coiled-coil region" evidence="1">
    <location>
        <begin position="5"/>
        <end position="36"/>
    </location>
</feature>
<reference evidence="3 4" key="1">
    <citation type="submission" date="2017-08" db="EMBL/GenBank/DDBJ databases">
        <title>Streptococcus salivarius strain HS0302 Genome.</title>
        <authorList>
            <person name="Smith J."/>
            <person name="Deng P."/>
            <person name="Geng M."/>
        </authorList>
    </citation>
    <scope>NUCLEOTIDE SEQUENCE [LARGE SCALE GENOMIC DNA]</scope>
    <source>
        <strain evidence="3 4">HS0302</strain>
    </source>
</reference>
<feature type="compositionally biased region" description="Basic and acidic residues" evidence="2">
    <location>
        <begin position="76"/>
        <end position="94"/>
    </location>
</feature>
<dbReference type="EMBL" id="NSIW01000023">
    <property type="protein sequence ID" value="PZD55317.1"/>
    <property type="molecule type" value="Genomic_DNA"/>
</dbReference>
<protein>
    <submittedName>
        <fullName evidence="3">Uncharacterized protein</fullName>
    </submittedName>
</protein>
<keyword evidence="1" id="KW-0175">Coiled coil</keyword>